<keyword evidence="5 7" id="KW-1133">Transmembrane helix</keyword>
<evidence type="ECO:0000256" key="7">
    <source>
        <dbReference type="RuleBase" id="RU363032"/>
    </source>
</evidence>
<evidence type="ECO:0000256" key="4">
    <source>
        <dbReference type="ARBA" id="ARBA00022692"/>
    </source>
</evidence>
<evidence type="ECO:0000256" key="1">
    <source>
        <dbReference type="ARBA" id="ARBA00004651"/>
    </source>
</evidence>
<accession>U2EFA7</accession>
<evidence type="ECO:0000256" key="6">
    <source>
        <dbReference type="ARBA" id="ARBA00023136"/>
    </source>
</evidence>
<evidence type="ECO:0000256" key="3">
    <source>
        <dbReference type="ARBA" id="ARBA00022475"/>
    </source>
</evidence>
<reference evidence="9 10" key="1">
    <citation type="journal article" date="2011" name="J. Bacteriol.">
        <title>Genome sequence of Haloplasma contractile, an unusual contractile bacterium from a deep-sea anoxic brine lake.</title>
        <authorList>
            <person name="Antunes A."/>
            <person name="Alam I."/>
            <person name="El Dorry H."/>
            <person name="Siam R."/>
            <person name="Robertson A."/>
            <person name="Bajic V.B."/>
            <person name="Stingl U."/>
        </authorList>
    </citation>
    <scope>NUCLEOTIDE SEQUENCE [LARGE SCALE GENOMIC DNA]</scope>
    <source>
        <strain evidence="9 10">SSD-17B</strain>
    </source>
</reference>
<dbReference type="Proteomes" id="UP000005707">
    <property type="component" value="Unassembled WGS sequence"/>
</dbReference>
<dbReference type="OrthoDB" id="153186at2"/>
<dbReference type="CDD" id="cd06261">
    <property type="entry name" value="TM_PBP2"/>
    <property type="match status" value="1"/>
</dbReference>
<dbReference type="RefSeq" id="WP_008826532.1">
    <property type="nucleotide sequence ID" value="NZ_AFNU02000001.1"/>
</dbReference>
<dbReference type="PANTHER" id="PTHR43744:SF8">
    <property type="entry name" value="SN-GLYCEROL-3-PHOSPHATE TRANSPORT SYSTEM PERMEASE PROTEIN UGPE"/>
    <property type="match status" value="1"/>
</dbReference>
<dbReference type="STRING" id="1033810.HLPCO_000012"/>
<feature type="transmembrane region" description="Helical" evidence="7">
    <location>
        <begin position="192"/>
        <end position="217"/>
    </location>
</feature>
<evidence type="ECO:0000313" key="9">
    <source>
        <dbReference type="EMBL" id="ERJ13361.1"/>
    </source>
</evidence>
<dbReference type="GO" id="GO:0055085">
    <property type="term" value="P:transmembrane transport"/>
    <property type="evidence" value="ECO:0007669"/>
    <property type="project" value="InterPro"/>
</dbReference>
<comment type="caution">
    <text evidence="9">The sequence shown here is derived from an EMBL/GenBank/DDBJ whole genome shotgun (WGS) entry which is preliminary data.</text>
</comment>
<dbReference type="EMBL" id="AFNU02000001">
    <property type="protein sequence ID" value="ERJ13361.1"/>
    <property type="molecule type" value="Genomic_DNA"/>
</dbReference>
<dbReference type="eggNOG" id="COG0395">
    <property type="taxonomic scope" value="Bacteria"/>
</dbReference>
<evidence type="ECO:0000256" key="2">
    <source>
        <dbReference type="ARBA" id="ARBA00022448"/>
    </source>
</evidence>
<evidence type="ECO:0000256" key="5">
    <source>
        <dbReference type="ARBA" id="ARBA00022989"/>
    </source>
</evidence>
<dbReference type="AlphaFoldDB" id="U2EFA7"/>
<protein>
    <submittedName>
        <fullName evidence="9">ABC-type transporter permease component protein</fullName>
    </submittedName>
</protein>
<organism evidence="9 10">
    <name type="scientific">Haloplasma contractile SSD-17B</name>
    <dbReference type="NCBI Taxonomy" id="1033810"/>
    <lineage>
        <taxon>Bacteria</taxon>
        <taxon>Bacillati</taxon>
        <taxon>Mycoplasmatota</taxon>
        <taxon>Mollicutes</taxon>
        <taxon>Haloplasmatales</taxon>
        <taxon>Haloplasmataceae</taxon>
        <taxon>Haloplasma</taxon>
    </lineage>
</organism>
<feature type="transmembrane region" description="Helical" evidence="7">
    <location>
        <begin position="116"/>
        <end position="137"/>
    </location>
</feature>
<dbReference type="GO" id="GO:0005886">
    <property type="term" value="C:plasma membrane"/>
    <property type="evidence" value="ECO:0007669"/>
    <property type="project" value="UniProtKB-SubCell"/>
</dbReference>
<dbReference type="PROSITE" id="PS50928">
    <property type="entry name" value="ABC_TM1"/>
    <property type="match status" value="1"/>
</dbReference>
<name>U2EFA7_9MOLU</name>
<evidence type="ECO:0000313" key="10">
    <source>
        <dbReference type="Proteomes" id="UP000005707"/>
    </source>
</evidence>
<feature type="domain" description="ABC transmembrane type-1" evidence="8">
    <location>
        <begin position="81"/>
        <end position="271"/>
    </location>
</feature>
<feature type="transmembrane region" description="Helical" evidence="7">
    <location>
        <begin position="250"/>
        <end position="271"/>
    </location>
</feature>
<dbReference type="Gene3D" id="1.10.3720.10">
    <property type="entry name" value="MetI-like"/>
    <property type="match status" value="1"/>
</dbReference>
<dbReference type="InParanoid" id="U2EFA7"/>
<proteinExistence type="inferred from homology"/>
<comment type="similarity">
    <text evidence="7">Belongs to the binding-protein-dependent transport system permease family.</text>
</comment>
<dbReference type="InterPro" id="IPR035906">
    <property type="entry name" value="MetI-like_sf"/>
</dbReference>
<sequence length="285" mass="31740">MEEKAPSLKRTGQKNHIVQYSLFLLLVVLSALWLIPFYILMVNSFKEKDIEITGFPLNLPENFSVINFIEGIAETSLFNAAVFSLIVTVGSVTLIVLFSGIAAWMLVRVKGTVSTIIFFTFVAAMLVPFQSVMFPMVRIASALGLLNPIGIMFIYMGFGSSLSIFLFHGFIKGIPFELEEAATIDGCNPLQAYLYVVFPMLKPISITVAILNTLWIWNDFLLPSLILSEEYATIPMAINLRLVNTYSVEWGLMLANLVVAIAPVIIFYFILQRFIIEGITAGSIK</sequence>
<keyword evidence="10" id="KW-1185">Reference proteome</keyword>
<evidence type="ECO:0000259" key="8">
    <source>
        <dbReference type="PROSITE" id="PS50928"/>
    </source>
</evidence>
<feature type="transmembrane region" description="Helical" evidence="7">
    <location>
        <begin position="20"/>
        <end position="41"/>
    </location>
</feature>
<comment type="subcellular location">
    <subcellularLocation>
        <location evidence="1 7">Cell membrane</location>
        <topology evidence="1 7">Multi-pass membrane protein</topology>
    </subcellularLocation>
</comment>
<dbReference type="PANTHER" id="PTHR43744">
    <property type="entry name" value="ABC TRANSPORTER PERMEASE PROTEIN MG189-RELATED-RELATED"/>
    <property type="match status" value="1"/>
</dbReference>
<dbReference type="SUPFAM" id="SSF161098">
    <property type="entry name" value="MetI-like"/>
    <property type="match status" value="1"/>
</dbReference>
<keyword evidence="3" id="KW-1003">Cell membrane</keyword>
<feature type="transmembrane region" description="Helical" evidence="7">
    <location>
        <begin position="80"/>
        <end position="104"/>
    </location>
</feature>
<keyword evidence="2 7" id="KW-0813">Transport</keyword>
<reference evidence="9 10" key="2">
    <citation type="journal article" date="2013" name="PLoS ONE">
        <title>INDIGO - INtegrated Data Warehouse of MIcrobial GenOmes with Examples from the Red Sea Extremophiles.</title>
        <authorList>
            <person name="Alam I."/>
            <person name="Antunes A."/>
            <person name="Kamau A.A."/>
            <person name="Ba Alawi W."/>
            <person name="Kalkatawi M."/>
            <person name="Stingl U."/>
            <person name="Bajic V.B."/>
        </authorList>
    </citation>
    <scope>NUCLEOTIDE SEQUENCE [LARGE SCALE GENOMIC DNA]</scope>
    <source>
        <strain evidence="9 10">SSD-17B</strain>
    </source>
</reference>
<dbReference type="FunCoup" id="U2EFA7">
    <property type="interactions" value="68"/>
</dbReference>
<gene>
    <name evidence="9" type="ORF">HLPCO_000012</name>
</gene>
<dbReference type="Pfam" id="PF00528">
    <property type="entry name" value="BPD_transp_1"/>
    <property type="match status" value="1"/>
</dbReference>
<feature type="transmembrane region" description="Helical" evidence="7">
    <location>
        <begin position="149"/>
        <end position="171"/>
    </location>
</feature>
<keyword evidence="4 7" id="KW-0812">Transmembrane</keyword>
<dbReference type="InterPro" id="IPR000515">
    <property type="entry name" value="MetI-like"/>
</dbReference>
<keyword evidence="6 7" id="KW-0472">Membrane</keyword>